<evidence type="ECO:0000256" key="3">
    <source>
        <dbReference type="ARBA" id="ARBA00006008"/>
    </source>
</evidence>
<dbReference type="InterPro" id="IPR037518">
    <property type="entry name" value="MPN"/>
</dbReference>
<keyword evidence="15" id="KW-1185">Reference proteome</keyword>
<evidence type="ECO:0000256" key="4">
    <source>
        <dbReference type="ARBA" id="ARBA00014880"/>
    </source>
</evidence>
<dbReference type="GO" id="GO:0046872">
    <property type="term" value="F:metal ion binding"/>
    <property type="evidence" value="ECO:0007669"/>
    <property type="project" value="UniProtKB-KW"/>
</dbReference>
<name>A0AAW1IU47_POPJA</name>
<evidence type="ECO:0000313" key="15">
    <source>
        <dbReference type="Proteomes" id="UP001458880"/>
    </source>
</evidence>
<evidence type="ECO:0000313" key="14">
    <source>
        <dbReference type="EMBL" id="KAK9693607.1"/>
    </source>
</evidence>
<dbReference type="CDD" id="cd08069">
    <property type="entry name" value="MPN_RPN11_CSN5"/>
    <property type="match status" value="1"/>
</dbReference>
<dbReference type="InterPro" id="IPR040961">
    <property type="entry name" value="CSN5_C"/>
</dbReference>
<dbReference type="InterPro" id="IPR050242">
    <property type="entry name" value="JAMM_MPN+_peptidase_M67A"/>
</dbReference>
<dbReference type="Proteomes" id="UP001458880">
    <property type="component" value="Unassembled WGS sequence"/>
</dbReference>
<evidence type="ECO:0000256" key="7">
    <source>
        <dbReference type="ARBA" id="ARBA00022723"/>
    </source>
</evidence>
<comment type="similarity">
    <text evidence="3">Belongs to the peptidase M67A family. CSN5 subfamily.</text>
</comment>
<dbReference type="EMBL" id="JASPKY010000537">
    <property type="protein sequence ID" value="KAK9693607.1"/>
    <property type="molecule type" value="Genomic_DNA"/>
</dbReference>
<dbReference type="PROSITE" id="PS50249">
    <property type="entry name" value="MPN"/>
    <property type="match status" value="1"/>
</dbReference>
<reference evidence="14 15" key="1">
    <citation type="journal article" date="2024" name="BMC Genomics">
        <title>De novo assembly and annotation of Popillia japonica's genome with initial clues to its potential as an invasive pest.</title>
        <authorList>
            <person name="Cucini C."/>
            <person name="Boschi S."/>
            <person name="Funari R."/>
            <person name="Cardaioli E."/>
            <person name="Iannotti N."/>
            <person name="Marturano G."/>
            <person name="Paoli F."/>
            <person name="Bruttini M."/>
            <person name="Carapelli A."/>
            <person name="Frati F."/>
            <person name="Nardi F."/>
        </authorList>
    </citation>
    <scope>NUCLEOTIDE SEQUENCE [LARGE SCALE GENOMIC DNA]</scope>
    <source>
        <strain evidence="14">DMR45628</strain>
    </source>
</reference>
<dbReference type="FunFam" id="3.40.140.10:FF:000203">
    <property type="entry name" value="COP9 signalosome complex subunit 5"/>
    <property type="match status" value="2"/>
</dbReference>
<evidence type="ECO:0000256" key="9">
    <source>
        <dbReference type="ARBA" id="ARBA00022801"/>
    </source>
</evidence>
<evidence type="ECO:0000256" key="10">
    <source>
        <dbReference type="ARBA" id="ARBA00022833"/>
    </source>
</evidence>
<keyword evidence="6" id="KW-0645">Protease</keyword>
<dbReference type="PANTHER" id="PTHR10410">
    <property type="entry name" value="EUKARYOTIC TRANSLATION INITIATION FACTOR 3 -RELATED"/>
    <property type="match status" value="1"/>
</dbReference>
<comment type="subcellular location">
    <subcellularLocation>
        <location evidence="2">Cytoplasm</location>
    </subcellularLocation>
    <subcellularLocation>
        <location evidence="1">Nucleus</location>
    </subcellularLocation>
</comment>
<comment type="caution">
    <text evidence="14">The sequence shown here is derived from an EMBL/GenBank/DDBJ whole genome shotgun (WGS) entry which is preliminary data.</text>
</comment>
<evidence type="ECO:0000256" key="8">
    <source>
        <dbReference type="ARBA" id="ARBA00022790"/>
    </source>
</evidence>
<accession>A0AAW1IU47</accession>
<dbReference type="AlphaFoldDB" id="A0AAW1IU47"/>
<evidence type="ECO:0000256" key="6">
    <source>
        <dbReference type="ARBA" id="ARBA00022670"/>
    </source>
</evidence>
<keyword evidence="5" id="KW-0963">Cytoplasm</keyword>
<evidence type="ECO:0000256" key="2">
    <source>
        <dbReference type="ARBA" id="ARBA00004496"/>
    </source>
</evidence>
<evidence type="ECO:0000256" key="1">
    <source>
        <dbReference type="ARBA" id="ARBA00004123"/>
    </source>
</evidence>
<sequence>MSQPSGSSDSQSQSAIALKTWEMANKIETINTIDEIYRYDKQQQQDILTAKPWEKDPHFFKDIKISALALLKMVMHARSGGNLEVMGLILGKIDGNTMFVMDSFALPVEGTETRVNARVQTYEYMSSYMDGAKMVGREENAIGWYHSHPGYGCWLSGIDVTTQMTNQIPAKFVLGQFRTYPKGYKPANEEPSEYQTIPLNKIEDFGVHCKQYYSLEVSYFKSTLDRRLLDSLWNKYWVNTLSSSSLLTNADYTTGQMVDLSEKLEQSEAALGRGGFMVGGTDPHEKRTEDKLMKATKDSCKTTIEIIHGLMAQMIKDRLFNGISPKPTSK</sequence>
<gene>
    <name evidence="14" type="ORF">QE152_g34088</name>
</gene>
<dbReference type="InterPro" id="IPR000555">
    <property type="entry name" value="JAMM/MPN+_dom"/>
</dbReference>
<keyword evidence="8" id="KW-0736">Signalosome</keyword>
<evidence type="ECO:0000259" key="13">
    <source>
        <dbReference type="PROSITE" id="PS50249"/>
    </source>
</evidence>
<evidence type="ECO:0000256" key="11">
    <source>
        <dbReference type="ARBA" id="ARBA00023049"/>
    </source>
</evidence>
<dbReference type="Pfam" id="PF18323">
    <property type="entry name" value="CSN5_C"/>
    <property type="match status" value="1"/>
</dbReference>
<dbReference type="GO" id="GO:0008180">
    <property type="term" value="C:COP9 signalosome"/>
    <property type="evidence" value="ECO:0007669"/>
    <property type="project" value="UniProtKB-KW"/>
</dbReference>
<keyword evidence="12" id="KW-0539">Nucleus</keyword>
<organism evidence="14 15">
    <name type="scientific">Popillia japonica</name>
    <name type="common">Japanese beetle</name>
    <dbReference type="NCBI Taxonomy" id="7064"/>
    <lineage>
        <taxon>Eukaryota</taxon>
        <taxon>Metazoa</taxon>
        <taxon>Ecdysozoa</taxon>
        <taxon>Arthropoda</taxon>
        <taxon>Hexapoda</taxon>
        <taxon>Insecta</taxon>
        <taxon>Pterygota</taxon>
        <taxon>Neoptera</taxon>
        <taxon>Endopterygota</taxon>
        <taxon>Coleoptera</taxon>
        <taxon>Polyphaga</taxon>
        <taxon>Scarabaeiformia</taxon>
        <taxon>Scarabaeidae</taxon>
        <taxon>Rutelinae</taxon>
        <taxon>Popillia</taxon>
    </lineage>
</organism>
<dbReference type="SUPFAM" id="SSF102712">
    <property type="entry name" value="JAB1/MPN domain"/>
    <property type="match status" value="1"/>
</dbReference>
<dbReference type="Gene3D" id="3.40.140.10">
    <property type="entry name" value="Cytidine Deaminase, domain 2"/>
    <property type="match status" value="1"/>
</dbReference>
<protein>
    <recommendedName>
        <fullName evidence="4">COP9 signalosome complex subunit 5</fullName>
    </recommendedName>
</protein>
<dbReference type="GO" id="GO:0005737">
    <property type="term" value="C:cytoplasm"/>
    <property type="evidence" value="ECO:0007669"/>
    <property type="project" value="UniProtKB-SubCell"/>
</dbReference>
<dbReference type="Pfam" id="PF01398">
    <property type="entry name" value="JAB"/>
    <property type="match status" value="1"/>
</dbReference>
<proteinExistence type="inferred from homology"/>
<keyword evidence="7" id="KW-0479">Metal-binding</keyword>
<keyword evidence="9" id="KW-0378">Hydrolase</keyword>
<dbReference type="GO" id="GO:0008237">
    <property type="term" value="F:metallopeptidase activity"/>
    <property type="evidence" value="ECO:0007669"/>
    <property type="project" value="UniProtKB-KW"/>
</dbReference>
<dbReference type="SMART" id="SM00232">
    <property type="entry name" value="JAB_MPN"/>
    <property type="match status" value="1"/>
</dbReference>
<keyword evidence="11" id="KW-0482">Metalloprotease</keyword>
<evidence type="ECO:0000256" key="5">
    <source>
        <dbReference type="ARBA" id="ARBA00022490"/>
    </source>
</evidence>
<dbReference type="GO" id="GO:0006508">
    <property type="term" value="P:proteolysis"/>
    <property type="evidence" value="ECO:0007669"/>
    <property type="project" value="UniProtKB-KW"/>
</dbReference>
<keyword evidence="10" id="KW-0862">Zinc</keyword>
<feature type="domain" description="MPN" evidence="13">
    <location>
        <begin position="63"/>
        <end position="200"/>
    </location>
</feature>
<evidence type="ECO:0000256" key="12">
    <source>
        <dbReference type="ARBA" id="ARBA00023242"/>
    </source>
</evidence>